<dbReference type="RefSeq" id="WP_006889140.1">
    <property type="nucleotide sequence ID" value="NZ_AJJQ01000049.1"/>
</dbReference>
<dbReference type="AlphaFoldDB" id="I0UQ66"/>
<evidence type="ECO:0000313" key="2">
    <source>
        <dbReference type="Proteomes" id="UP000004863"/>
    </source>
</evidence>
<dbReference type="Gene3D" id="3.40.50.1820">
    <property type="entry name" value="alpha/beta hydrolase"/>
    <property type="match status" value="1"/>
</dbReference>
<reference evidence="1" key="1">
    <citation type="submission" date="2012-03" db="EMBL/GenBank/DDBJ databases">
        <authorList>
            <person name="Durkin A.S."/>
            <person name="McCorrison J."/>
            <person name="Torralba M."/>
            <person name="Gillis M."/>
            <person name="Methe B."/>
            <person name="Sutton G."/>
            <person name="Nelson K.E."/>
        </authorList>
    </citation>
    <scope>NUCLEOTIDE SEQUENCE [LARGE SCALE GENOMIC DNA]</scope>
    <source>
        <strain evidence="1">F0474</strain>
    </source>
</reference>
<protein>
    <submittedName>
        <fullName evidence="1">Uncharacterized protein</fullName>
    </submittedName>
</protein>
<dbReference type="InterPro" id="IPR029058">
    <property type="entry name" value="AB_hydrolase_fold"/>
</dbReference>
<dbReference type="EMBL" id="AJJQ01000049">
    <property type="protein sequence ID" value="EID50019.1"/>
    <property type="molecule type" value="Genomic_DNA"/>
</dbReference>
<dbReference type="Proteomes" id="UP000004863">
    <property type="component" value="Unassembled WGS sequence"/>
</dbReference>
<proteinExistence type="predicted"/>
<keyword evidence="2" id="KW-1185">Reference proteome</keyword>
<dbReference type="PATRIC" id="fig|1125724.3.peg.2170"/>
<dbReference type="OrthoDB" id="4404863at2"/>
<evidence type="ECO:0000313" key="1">
    <source>
        <dbReference type="EMBL" id="EID50019.1"/>
    </source>
</evidence>
<sequence length="188" mass="20697">MYNPDSNTMQQMAQIANEKNMVFVPVISPDKDSSGDGITWWQNIGENGDFFRSFAQKFIADSGIDSSQVWTMGYSGGAEFITSELNASRRNSWRTGGGSIMVGGGGAEKRIEAPDSIKPIPMFWWVNCSDTDHKTNPPRWSAADAANQGYKQYTDAGFDARKDGDCLPGQGHLGYDLPGLLRRSLEQQ</sequence>
<comment type="caution">
    <text evidence="1">The sequence shown here is derived from an EMBL/GenBank/DDBJ whole genome shotgun (WGS) entry which is preliminary data.</text>
</comment>
<organism evidence="1 2">
    <name type="scientific">Rothia aeria F0474</name>
    <dbReference type="NCBI Taxonomy" id="1125724"/>
    <lineage>
        <taxon>Bacteria</taxon>
        <taxon>Bacillati</taxon>
        <taxon>Actinomycetota</taxon>
        <taxon>Actinomycetes</taxon>
        <taxon>Micrococcales</taxon>
        <taxon>Micrococcaceae</taxon>
        <taxon>Rothia</taxon>
    </lineage>
</organism>
<accession>I0UQ66</accession>
<name>I0UQ66_9MICC</name>
<gene>
    <name evidence="1" type="ORF">HMPREF1324_1577</name>
</gene>